<keyword evidence="7" id="KW-0547">Nucleotide-binding</keyword>
<comment type="similarity">
    <text evidence="4 12">Belongs to the phosphoglycerate kinase family.</text>
</comment>
<evidence type="ECO:0000313" key="15">
    <source>
        <dbReference type="EMBL" id="KAL3797153.1"/>
    </source>
</evidence>
<evidence type="ECO:0000256" key="8">
    <source>
        <dbReference type="ARBA" id="ARBA00022777"/>
    </source>
</evidence>
<evidence type="ECO:0000256" key="3">
    <source>
        <dbReference type="ARBA" id="ARBA00004838"/>
    </source>
</evidence>
<feature type="region of interest" description="Disordered" evidence="14">
    <location>
        <begin position="163"/>
        <end position="188"/>
    </location>
</feature>
<dbReference type="EC" id="2.7.2.3" evidence="5 12"/>
<evidence type="ECO:0000256" key="13">
    <source>
        <dbReference type="RuleBase" id="RU000696"/>
    </source>
</evidence>
<keyword evidence="11" id="KW-0324">Glycolysis</keyword>
<evidence type="ECO:0000256" key="12">
    <source>
        <dbReference type="RuleBase" id="RU000532"/>
    </source>
</evidence>
<dbReference type="InterPro" id="IPR001576">
    <property type="entry name" value="Phosphoglycerate_kinase"/>
</dbReference>
<sequence>MSLLKHKRSIDDIWPINNKTFLIRVDFNIPIRNGTLSRSGGGDARILAALPTVRRVIEGGGKAVLFSHMGRPTGHKHSILQTTPEQHRHYLQIWKSERGKGLTTYFSLLSGEDKKRILNWSSVAGEAWKLSDVAGAGKTDLFASLGMEEKVVLLERFRMEEKKSGEAVEESSTSSCNNNDDNDDDEETQFPQLRQYDGFQEELTLEPVATRLSQLLNADPSSSSPIVVKFAPDCMNAKEIVQSLTPGQVLLLENVRFYSDDNSKDESERRAMAERLASYGDYFVSDAFGTSHRTSATVVGIPSVMGHGCCGYSMKREIEAYADLLGEPPRPIVAVVGGVKVSEKILWIESILPQMDYIVVGGAVAFTFLKSRGFTIGRSFHEAGQSFSDRYEEVENIDEMAERLLVKAKACNVRVLLPLDHICHTACCATDSPLVTENANIPDGYIALDIGPKTAEQYQNCIASCRTAVWSGPMGVYEMPSYSNGTFVIAKAMGDGTQERGLVSIIGGGASATAARVCGHEGRVSHISSGGGASLDLLLEGKNLPGISVLDDL</sequence>
<evidence type="ECO:0000256" key="9">
    <source>
        <dbReference type="ARBA" id="ARBA00022840"/>
    </source>
</evidence>
<dbReference type="PANTHER" id="PTHR11406:SF23">
    <property type="entry name" value="PHOSPHOGLYCERATE KINASE 1, CHLOROPLASTIC-RELATED"/>
    <property type="match status" value="1"/>
</dbReference>
<comment type="cofactor">
    <cofactor evidence="2">
        <name>Mg(2+)</name>
        <dbReference type="ChEBI" id="CHEBI:18420"/>
    </cofactor>
</comment>
<evidence type="ECO:0000313" key="16">
    <source>
        <dbReference type="Proteomes" id="UP001516023"/>
    </source>
</evidence>
<comment type="caution">
    <text evidence="15">The sequence shown here is derived from an EMBL/GenBank/DDBJ whole genome shotgun (WGS) entry which is preliminary data.</text>
</comment>
<feature type="compositionally biased region" description="Low complexity" evidence="14">
    <location>
        <begin position="170"/>
        <end position="179"/>
    </location>
</feature>
<evidence type="ECO:0000256" key="1">
    <source>
        <dbReference type="ARBA" id="ARBA00000642"/>
    </source>
</evidence>
<accession>A0ABD3Q9Y2</accession>
<evidence type="ECO:0000256" key="10">
    <source>
        <dbReference type="ARBA" id="ARBA00022842"/>
    </source>
</evidence>
<dbReference type="HAMAP" id="MF_00145">
    <property type="entry name" value="Phosphoglyc_kinase"/>
    <property type="match status" value="1"/>
</dbReference>
<protein>
    <recommendedName>
        <fullName evidence="5 12">Phosphoglycerate kinase</fullName>
        <ecNumber evidence="5 12">2.7.2.3</ecNumber>
    </recommendedName>
</protein>
<dbReference type="GO" id="GO:0005524">
    <property type="term" value="F:ATP binding"/>
    <property type="evidence" value="ECO:0007669"/>
    <property type="project" value="UniProtKB-KW"/>
</dbReference>
<gene>
    <name evidence="15" type="ORF">HJC23_000491</name>
</gene>
<dbReference type="GO" id="GO:0004618">
    <property type="term" value="F:phosphoglycerate kinase activity"/>
    <property type="evidence" value="ECO:0007669"/>
    <property type="project" value="UniProtKB-EC"/>
</dbReference>
<dbReference type="FunFam" id="3.40.50.1260:FF:000031">
    <property type="entry name" value="Phosphoglycerate kinase 1"/>
    <property type="match status" value="1"/>
</dbReference>
<evidence type="ECO:0000256" key="6">
    <source>
        <dbReference type="ARBA" id="ARBA00022679"/>
    </source>
</evidence>
<comment type="subunit">
    <text evidence="13">Monomer.</text>
</comment>
<evidence type="ECO:0000256" key="4">
    <source>
        <dbReference type="ARBA" id="ARBA00008982"/>
    </source>
</evidence>
<name>A0ABD3Q9Y2_9STRA</name>
<evidence type="ECO:0000256" key="2">
    <source>
        <dbReference type="ARBA" id="ARBA00001946"/>
    </source>
</evidence>
<keyword evidence="16" id="KW-1185">Reference proteome</keyword>
<evidence type="ECO:0000256" key="14">
    <source>
        <dbReference type="SAM" id="MobiDB-lite"/>
    </source>
</evidence>
<reference evidence="15 16" key="1">
    <citation type="journal article" date="2020" name="G3 (Bethesda)">
        <title>Improved Reference Genome for Cyclotella cryptica CCMP332, a Model for Cell Wall Morphogenesis, Salinity Adaptation, and Lipid Production in Diatoms (Bacillariophyta).</title>
        <authorList>
            <person name="Roberts W.R."/>
            <person name="Downey K.M."/>
            <person name="Ruck E.C."/>
            <person name="Traller J.C."/>
            <person name="Alverson A.J."/>
        </authorList>
    </citation>
    <scope>NUCLEOTIDE SEQUENCE [LARGE SCALE GENOMIC DNA]</scope>
    <source>
        <strain evidence="15 16">CCMP332</strain>
    </source>
</reference>
<keyword evidence="10" id="KW-0460">Magnesium</keyword>
<dbReference type="GO" id="GO:0006096">
    <property type="term" value="P:glycolytic process"/>
    <property type="evidence" value="ECO:0007669"/>
    <property type="project" value="UniProtKB-KW"/>
</dbReference>
<comment type="pathway">
    <text evidence="3 12">Carbohydrate degradation; glycolysis; pyruvate from D-glyceraldehyde 3-phosphate: step 2/5.</text>
</comment>
<proteinExistence type="inferred from homology"/>
<comment type="catalytic activity">
    <reaction evidence="1 12">
        <text>(2R)-3-phosphoglycerate + ATP = (2R)-3-phospho-glyceroyl phosphate + ADP</text>
        <dbReference type="Rhea" id="RHEA:14801"/>
        <dbReference type="ChEBI" id="CHEBI:30616"/>
        <dbReference type="ChEBI" id="CHEBI:57604"/>
        <dbReference type="ChEBI" id="CHEBI:58272"/>
        <dbReference type="ChEBI" id="CHEBI:456216"/>
        <dbReference type="EC" id="2.7.2.3"/>
    </reaction>
</comment>
<evidence type="ECO:0000256" key="11">
    <source>
        <dbReference type="ARBA" id="ARBA00023152"/>
    </source>
</evidence>
<dbReference type="AlphaFoldDB" id="A0ABD3Q9Y2"/>
<dbReference type="Pfam" id="PF00162">
    <property type="entry name" value="PGK"/>
    <property type="match status" value="2"/>
</dbReference>
<keyword evidence="9" id="KW-0067">ATP-binding</keyword>
<dbReference type="EMBL" id="JABMIG020000057">
    <property type="protein sequence ID" value="KAL3797153.1"/>
    <property type="molecule type" value="Genomic_DNA"/>
</dbReference>
<dbReference type="PANTHER" id="PTHR11406">
    <property type="entry name" value="PHOSPHOGLYCERATE KINASE"/>
    <property type="match status" value="1"/>
</dbReference>
<dbReference type="Proteomes" id="UP001516023">
    <property type="component" value="Unassembled WGS sequence"/>
</dbReference>
<dbReference type="InterPro" id="IPR015824">
    <property type="entry name" value="Phosphoglycerate_kinase_N"/>
</dbReference>
<keyword evidence="8 12" id="KW-0418">Kinase</keyword>
<dbReference type="PRINTS" id="PR00477">
    <property type="entry name" value="PHGLYCKINASE"/>
</dbReference>
<evidence type="ECO:0000256" key="7">
    <source>
        <dbReference type="ARBA" id="ARBA00022741"/>
    </source>
</evidence>
<evidence type="ECO:0000256" key="5">
    <source>
        <dbReference type="ARBA" id="ARBA00013061"/>
    </source>
</evidence>
<dbReference type="SUPFAM" id="SSF53748">
    <property type="entry name" value="Phosphoglycerate kinase"/>
    <property type="match status" value="1"/>
</dbReference>
<keyword evidence="6 12" id="KW-0808">Transferase</keyword>
<dbReference type="Gene3D" id="3.40.50.1260">
    <property type="entry name" value="Phosphoglycerate kinase, N-terminal domain"/>
    <property type="match status" value="3"/>
</dbReference>
<dbReference type="InterPro" id="IPR036043">
    <property type="entry name" value="Phosphoglycerate_kinase_sf"/>
</dbReference>
<organism evidence="15 16">
    <name type="scientific">Cyclotella cryptica</name>
    <dbReference type="NCBI Taxonomy" id="29204"/>
    <lineage>
        <taxon>Eukaryota</taxon>
        <taxon>Sar</taxon>
        <taxon>Stramenopiles</taxon>
        <taxon>Ochrophyta</taxon>
        <taxon>Bacillariophyta</taxon>
        <taxon>Coscinodiscophyceae</taxon>
        <taxon>Thalassiosirophycidae</taxon>
        <taxon>Stephanodiscales</taxon>
        <taxon>Stephanodiscaceae</taxon>
        <taxon>Cyclotella</taxon>
    </lineage>
</organism>